<reference evidence="2 3" key="1">
    <citation type="submission" date="2018-03" db="EMBL/GenBank/DDBJ databases">
        <title>Genomic Encyclopedia of Archaeal and Bacterial Type Strains, Phase II (KMG-II): from individual species to whole genera.</title>
        <authorList>
            <person name="Goeker M."/>
        </authorList>
    </citation>
    <scope>NUCLEOTIDE SEQUENCE [LARGE SCALE GENOMIC DNA]</scope>
    <source>
        <strain evidence="2 3">DSM 44889</strain>
    </source>
</reference>
<evidence type="ECO:0000259" key="1">
    <source>
        <dbReference type="PROSITE" id="PS51186"/>
    </source>
</evidence>
<dbReference type="InterPro" id="IPR016181">
    <property type="entry name" value="Acyl_CoA_acyltransferase"/>
</dbReference>
<dbReference type="InterPro" id="IPR016794">
    <property type="entry name" value="UCP21603_acetyltransf"/>
</dbReference>
<proteinExistence type="predicted"/>
<dbReference type="PIRSF" id="PIRSF021603">
    <property type="entry name" value="UCP21603_acetyltransf"/>
    <property type="match status" value="1"/>
</dbReference>
<dbReference type="GO" id="GO:0016747">
    <property type="term" value="F:acyltransferase activity, transferring groups other than amino-acyl groups"/>
    <property type="evidence" value="ECO:0007669"/>
    <property type="project" value="InterPro"/>
</dbReference>
<evidence type="ECO:0000313" key="3">
    <source>
        <dbReference type="Proteomes" id="UP000245469"/>
    </source>
</evidence>
<dbReference type="EMBL" id="QGDQ01000001">
    <property type="protein sequence ID" value="PWJ56443.1"/>
    <property type="molecule type" value="Genomic_DNA"/>
</dbReference>
<protein>
    <recommendedName>
        <fullName evidence="1">N-acetyltransferase domain-containing protein</fullName>
    </recommendedName>
</protein>
<keyword evidence="3" id="KW-1185">Reference proteome</keyword>
<sequence>MFRSPLRVLDDADRADVLALCVQDPVASIFVTSRVAAVGAAPARLGGQLWGWGSPGRLQALCWDGANLVPVLSPSLSREESVAALDAFAARARRVGRRCSSLVGSAAGVLGLWERLHMSWGPARDVRPDQPLMAIRTPPLVLPDPAVRRATAADLDVLVPACIAMFTEEVGYSPTAGDGGATYRRRVEELVATGRSYVRIEGSGSSREVVFKAELGAVAPGVAQVQGVWVHPEHRGRGIAEPGMAAVVLSTQQAGYPVVSLYVNDYNTRAVRAYEAVGFERVGTFATVLF</sequence>
<organism evidence="2 3">
    <name type="scientific">Quadrisphaera granulorum</name>
    <dbReference type="NCBI Taxonomy" id="317664"/>
    <lineage>
        <taxon>Bacteria</taxon>
        <taxon>Bacillati</taxon>
        <taxon>Actinomycetota</taxon>
        <taxon>Actinomycetes</taxon>
        <taxon>Kineosporiales</taxon>
        <taxon>Kineosporiaceae</taxon>
        <taxon>Quadrisphaera</taxon>
    </lineage>
</organism>
<comment type="caution">
    <text evidence="2">The sequence shown here is derived from an EMBL/GenBank/DDBJ whole genome shotgun (WGS) entry which is preliminary data.</text>
</comment>
<dbReference type="PANTHER" id="PTHR43072:SF54">
    <property type="entry name" value="GCN5-RELATED N-ACETYLTRANSFERASE"/>
    <property type="match status" value="1"/>
</dbReference>
<dbReference type="Pfam" id="PF00583">
    <property type="entry name" value="Acetyltransf_1"/>
    <property type="match status" value="1"/>
</dbReference>
<dbReference type="AlphaFoldDB" id="A0A316AFC4"/>
<dbReference type="Pfam" id="PF13312">
    <property type="entry name" value="DUF4081"/>
    <property type="match status" value="1"/>
</dbReference>
<dbReference type="Gene3D" id="3.40.630.30">
    <property type="match status" value="1"/>
</dbReference>
<name>A0A316AFC4_9ACTN</name>
<dbReference type="SUPFAM" id="SSF55729">
    <property type="entry name" value="Acyl-CoA N-acyltransferases (Nat)"/>
    <property type="match status" value="1"/>
</dbReference>
<accession>A0A316AFC4</accession>
<dbReference type="Proteomes" id="UP000245469">
    <property type="component" value="Unassembled WGS sequence"/>
</dbReference>
<dbReference type="InterPro" id="IPR000182">
    <property type="entry name" value="GNAT_dom"/>
</dbReference>
<dbReference type="OrthoDB" id="5241264at2"/>
<gene>
    <name evidence="2" type="ORF">BXY45_101421</name>
</gene>
<dbReference type="InterPro" id="IPR025289">
    <property type="entry name" value="DUF4081"/>
</dbReference>
<dbReference type="PROSITE" id="PS51186">
    <property type="entry name" value="GNAT"/>
    <property type="match status" value="1"/>
</dbReference>
<dbReference type="RefSeq" id="WP_109772594.1">
    <property type="nucleotide sequence ID" value="NZ_QGDQ01000001.1"/>
</dbReference>
<evidence type="ECO:0000313" key="2">
    <source>
        <dbReference type="EMBL" id="PWJ56443.1"/>
    </source>
</evidence>
<dbReference type="PANTHER" id="PTHR43072">
    <property type="entry name" value="N-ACETYLTRANSFERASE"/>
    <property type="match status" value="1"/>
</dbReference>
<feature type="domain" description="N-acetyltransferase" evidence="1">
    <location>
        <begin position="145"/>
        <end position="290"/>
    </location>
</feature>